<dbReference type="InterPro" id="IPR013320">
    <property type="entry name" value="ConA-like_dom_sf"/>
</dbReference>
<dbReference type="SUPFAM" id="SSF49899">
    <property type="entry name" value="Concanavalin A-like lectins/glucanases"/>
    <property type="match status" value="2"/>
</dbReference>
<evidence type="ECO:0000313" key="5">
    <source>
        <dbReference type="EMBL" id="TRY97687.1"/>
    </source>
</evidence>
<dbReference type="Proteomes" id="UP000316079">
    <property type="component" value="Unassembled WGS sequence"/>
</dbReference>
<feature type="domain" description="MAM" evidence="4">
    <location>
        <begin position="220"/>
        <end position="264"/>
    </location>
</feature>
<evidence type="ECO:0000256" key="2">
    <source>
        <dbReference type="PROSITE-ProRule" id="PRU00124"/>
    </source>
</evidence>
<feature type="signal peptide" evidence="3">
    <location>
        <begin position="1"/>
        <end position="15"/>
    </location>
</feature>
<dbReference type="SMART" id="SM00192">
    <property type="entry name" value="LDLa"/>
    <property type="match status" value="1"/>
</dbReference>
<accession>A0A553R675</accession>
<feature type="domain" description="MAM" evidence="4">
    <location>
        <begin position="53"/>
        <end position="210"/>
    </location>
</feature>
<dbReference type="InterPro" id="IPR000998">
    <property type="entry name" value="MAM_dom"/>
</dbReference>
<dbReference type="SUPFAM" id="SSF57424">
    <property type="entry name" value="LDL receptor-like module"/>
    <property type="match status" value="1"/>
</dbReference>
<dbReference type="InterPro" id="IPR023415">
    <property type="entry name" value="LDLR_class-A_CS"/>
</dbReference>
<dbReference type="PROSITE" id="PS01209">
    <property type="entry name" value="LDLRA_1"/>
    <property type="match status" value="1"/>
</dbReference>
<feature type="non-terminal residue" evidence="5">
    <location>
        <position position="264"/>
    </location>
</feature>
<dbReference type="Pfam" id="PF00057">
    <property type="entry name" value="Ldl_recept_a"/>
    <property type="match status" value="1"/>
</dbReference>
<gene>
    <name evidence="5" type="ORF">DNTS_035487</name>
</gene>
<dbReference type="InterPro" id="IPR051560">
    <property type="entry name" value="MAM_domain-containing"/>
</dbReference>
<dbReference type="PROSITE" id="PS50068">
    <property type="entry name" value="LDLRA_2"/>
    <property type="match status" value="1"/>
</dbReference>
<keyword evidence="3" id="KW-0732">Signal</keyword>
<sequence length="264" mass="29476">MRRLFLLLLVSLSSASCPDGQFQCSLSQNCVPMEAVCDFLPDCPDESDEEFCASCDFEEHTCGWTDSSKDEFKWRRKMANISAIPGLDHTTETPWGWVMHVEGDDPGIFSKAVLQHTLLQPTELGCTLSFWYHLHDAVNISSHLSLSLISKSSTVELWSIKKGQTHGWENASLLIGNHALGSKLVFSVDPVFIGQQDIMLDDIILKDCAEGDIPADSDRLSCDFEEDACSWFHDQSAEITWKRENGQRPSFGYQGPSHDHTTGS</sequence>
<comment type="caution">
    <text evidence="5">The sequence shown here is derived from an EMBL/GenBank/DDBJ whole genome shotgun (WGS) entry which is preliminary data.</text>
</comment>
<dbReference type="PROSITE" id="PS50060">
    <property type="entry name" value="MAM_2"/>
    <property type="match status" value="2"/>
</dbReference>
<dbReference type="EMBL" id="SRMA01025215">
    <property type="protein sequence ID" value="TRY97687.1"/>
    <property type="molecule type" value="Genomic_DNA"/>
</dbReference>
<dbReference type="Gene3D" id="4.10.400.10">
    <property type="entry name" value="Low-density Lipoprotein Receptor"/>
    <property type="match status" value="1"/>
</dbReference>
<name>A0A553R675_9TELE</name>
<dbReference type="OrthoDB" id="8651174at2759"/>
<keyword evidence="6" id="KW-1185">Reference proteome</keyword>
<dbReference type="CDD" id="cd06263">
    <property type="entry name" value="MAM"/>
    <property type="match status" value="1"/>
</dbReference>
<protein>
    <recommendedName>
        <fullName evidence="4">MAM domain-containing protein</fullName>
    </recommendedName>
</protein>
<dbReference type="GO" id="GO:0016020">
    <property type="term" value="C:membrane"/>
    <property type="evidence" value="ECO:0007669"/>
    <property type="project" value="InterPro"/>
</dbReference>
<evidence type="ECO:0000259" key="4">
    <source>
        <dbReference type="PROSITE" id="PS50060"/>
    </source>
</evidence>
<dbReference type="AlphaFoldDB" id="A0A553R675"/>
<dbReference type="PROSITE" id="PS51257">
    <property type="entry name" value="PROKAR_LIPOPROTEIN"/>
    <property type="match status" value="1"/>
</dbReference>
<dbReference type="SMART" id="SM00137">
    <property type="entry name" value="MAM"/>
    <property type="match status" value="1"/>
</dbReference>
<keyword evidence="1 2" id="KW-1015">Disulfide bond</keyword>
<evidence type="ECO:0000313" key="6">
    <source>
        <dbReference type="Proteomes" id="UP000316079"/>
    </source>
</evidence>
<evidence type="ECO:0000256" key="3">
    <source>
        <dbReference type="SAM" id="SignalP"/>
    </source>
</evidence>
<dbReference type="InterPro" id="IPR002172">
    <property type="entry name" value="LDrepeatLR_classA_rpt"/>
</dbReference>
<dbReference type="InterPro" id="IPR036055">
    <property type="entry name" value="LDL_receptor-like_sf"/>
</dbReference>
<comment type="caution">
    <text evidence="2">Lacks conserved residue(s) required for the propagation of feature annotation.</text>
</comment>
<organism evidence="5 6">
    <name type="scientific">Danionella cerebrum</name>
    <dbReference type="NCBI Taxonomy" id="2873325"/>
    <lineage>
        <taxon>Eukaryota</taxon>
        <taxon>Metazoa</taxon>
        <taxon>Chordata</taxon>
        <taxon>Craniata</taxon>
        <taxon>Vertebrata</taxon>
        <taxon>Euteleostomi</taxon>
        <taxon>Actinopterygii</taxon>
        <taxon>Neopterygii</taxon>
        <taxon>Teleostei</taxon>
        <taxon>Ostariophysi</taxon>
        <taxon>Cypriniformes</taxon>
        <taxon>Danionidae</taxon>
        <taxon>Danioninae</taxon>
        <taxon>Danionella</taxon>
    </lineage>
</organism>
<dbReference type="Gene3D" id="2.60.120.200">
    <property type="match status" value="2"/>
</dbReference>
<proteinExistence type="predicted"/>
<reference evidence="5 6" key="1">
    <citation type="journal article" date="2019" name="Sci. Data">
        <title>Hybrid genome assembly and annotation of Danionella translucida.</title>
        <authorList>
            <person name="Kadobianskyi M."/>
            <person name="Schulze L."/>
            <person name="Schuelke M."/>
            <person name="Judkewitz B."/>
        </authorList>
    </citation>
    <scope>NUCLEOTIDE SEQUENCE [LARGE SCALE GENOMIC DNA]</scope>
    <source>
        <strain evidence="5 6">Bolton</strain>
    </source>
</reference>
<feature type="disulfide bond" evidence="2">
    <location>
        <begin position="37"/>
        <end position="52"/>
    </location>
</feature>
<dbReference type="Pfam" id="PF00629">
    <property type="entry name" value="MAM"/>
    <property type="match status" value="1"/>
</dbReference>
<dbReference type="CDD" id="cd00112">
    <property type="entry name" value="LDLa"/>
    <property type="match status" value="1"/>
</dbReference>
<feature type="chain" id="PRO_5022129020" description="MAM domain-containing protein" evidence="3">
    <location>
        <begin position="16"/>
        <end position="264"/>
    </location>
</feature>
<dbReference type="PANTHER" id="PTHR23282:SF101">
    <property type="entry name" value="MAM DOMAIN-CONTAINING PROTEIN"/>
    <property type="match status" value="1"/>
</dbReference>
<dbReference type="PANTHER" id="PTHR23282">
    <property type="entry name" value="APICAL ENDOSOMAL GLYCOPROTEIN PRECURSOR"/>
    <property type="match status" value="1"/>
</dbReference>
<evidence type="ECO:0000256" key="1">
    <source>
        <dbReference type="ARBA" id="ARBA00023157"/>
    </source>
</evidence>
<dbReference type="STRING" id="623744.A0A553R675"/>